<evidence type="ECO:0000256" key="1">
    <source>
        <dbReference type="SAM" id="MobiDB-lite"/>
    </source>
</evidence>
<evidence type="ECO:0008006" key="5">
    <source>
        <dbReference type="Google" id="ProtNLM"/>
    </source>
</evidence>
<keyword evidence="2" id="KW-0812">Transmembrane</keyword>
<evidence type="ECO:0000313" key="4">
    <source>
        <dbReference type="Proteomes" id="UP000677054"/>
    </source>
</evidence>
<gene>
    <name evidence="3" type="ORF">DSTB1V02_LOCUS5285</name>
</gene>
<keyword evidence="2" id="KW-1133">Transmembrane helix</keyword>
<organism evidence="3">
    <name type="scientific">Darwinula stevensoni</name>
    <dbReference type="NCBI Taxonomy" id="69355"/>
    <lineage>
        <taxon>Eukaryota</taxon>
        <taxon>Metazoa</taxon>
        <taxon>Ecdysozoa</taxon>
        <taxon>Arthropoda</taxon>
        <taxon>Crustacea</taxon>
        <taxon>Oligostraca</taxon>
        <taxon>Ostracoda</taxon>
        <taxon>Podocopa</taxon>
        <taxon>Podocopida</taxon>
        <taxon>Darwinulocopina</taxon>
        <taxon>Darwinuloidea</taxon>
        <taxon>Darwinulidae</taxon>
        <taxon>Darwinula</taxon>
    </lineage>
</organism>
<feature type="transmembrane region" description="Helical" evidence="2">
    <location>
        <begin position="99"/>
        <end position="122"/>
    </location>
</feature>
<dbReference type="AlphaFoldDB" id="A0A7R8XCP8"/>
<feature type="compositionally biased region" description="Basic and acidic residues" evidence="1">
    <location>
        <begin position="26"/>
        <end position="35"/>
    </location>
</feature>
<feature type="region of interest" description="Disordered" evidence="1">
    <location>
        <begin position="1"/>
        <end position="61"/>
    </location>
</feature>
<evidence type="ECO:0000256" key="2">
    <source>
        <dbReference type="SAM" id="Phobius"/>
    </source>
</evidence>
<feature type="region of interest" description="Disordered" evidence="1">
    <location>
        <begin position="144"/>
        <end position="179"/>
    </location>
</feature>
<keyword evidence="4" id="KW-1185">Reference proteome</keyword>
<dbReference type="Proteomes" id="UP000677054">
    <property type="component" value="Unassembled WGS sequence"/>
</dbReference>
<accession>A0A7R8XCP8</accession>
<reference evidence="3" key="1">
    <citation type="submission" date="2020-11" db="EMBL/GenBank/DDBJ databases">
        <authorList>
            <person name="Tran Van P."/>
        </authorList>
    </citation>
    <scope>NUCLEOTIDE SEQUENCE</scope>
</reference>
<feature type="transmembrane region" description="Helical" evidence="2">
    <location>
        <begin position="72"/>
        <end position="93"/>
    </location>
</feature>
<dbReference type="EMBL" id="LR900366">
    <property type="protein sequence ID" value="CAD7245412.1"/>
    <property type="molecule type" value="Genomic_DNA"/>
</dbReference>
<sequence>MDFGEMSGRANGGPEAWNAASSPGGGREHQGETRVRSPAAGSVMRGEPRGKDLEEEDDEDEWMPGAGAVRCALLWGGVFGCGGVMLMAVGISVKRYVVFAYVGSTLMVIGVGLIVFGWYFFAGRSGASDPGKGPVSVYVIPTREGTASGDNADARKAPTPPRPAHRGHPPPRRKHSDHTDVAPCENELYLLRL</sequence>
<evidence type="ECO:0000313" key="3">
    <source>
        <dbReference type="EMBL" id="CAD7245412.1"/>
    </source>
</evidence>
<keyword evidence="2" id="KW-0472">Membrane</keyword>
<proteinExistence type="predicted"/>
<name>A0A7R8XCP8_9CRUS</name>
<feature type="compositionally biased region" description="Basic residues" evidence="1">
    <location>
        <begin position="163"/>
        <end position="176"/>
    </location>
</feature>
<dbReference type="EMBL" id="CAJPEV010000849">
    <property type="protein sequence ID" value="CAG0889059.1"/>
    <property type="molecule type" value="Genomic_DNA"/>
</dbReference>
<protein>
    <recommendedName>
        <fullName evidence="5">Transmembrane protein</fullName>
    </recommendedName>
</protein>